<dbReference type="GO" id="GO:0017056">
    <property type="term" value="F:structural constituent of nuclear pore"/>
    <property type="evidence" value="ECO:0007669"/>
    <property type="project" value="InterPro"/>
</dbReference>
<dbReference type="AlphaFoldDB" id="A0AAD6W6Y4"/>
<dbReference type="InterPro" id="IPR044840">
    <property type="entry name" value="Nup188"/>
</dbReference>
<dbReference type="GO" id="GO:0006606">
    <property type="term" value="P:protein import into nucleus"/>
    <property type="evidence" value="ECO:0007669"/>
    <property type="project" value="TreeGrafter"/>
</dbReference>
<accession>A0AAD6W6Y4</accession>
<comment type="caution">
    <text evidence="1">The sequence shown here is derived from an EMBL/GenBank/DDBJ whole genome shotgun (WGS) entry which is preliminary data.</text>
</comment>
<name>A0AAD6W6Y4_9ROSI</name>
<organism evidence="1 2">
    <name type="scientific">Populus alba x Populus x berolinensis</name>
    <dbReference type="NCBI Taxonomy" id="444605"/>
    <lineage>
        <taxon>Eukaryota</taxon>
        <taxon>Viridiplantae</taxon>
        <taxon>Streptophyta</taxon>
        <taxon>Embryophyta</taxon>
        <taxon>Tracheophyta</taxon>
        <taxon>Spermatophyta</taxon>
        <taxon>Magnoliopsida</taxon>
        <taxon>eudicotyledons</taxon>
        <taxon>Gunneridae</taxon>
        <taxon>Pentapetalae</taxon>
        <taxon>rosids</taxon>
        <taxon>fabids</taxon>
        <taxon>Malpighiales</taxon>
        <taxon>Salicaceae</taxon>
        <taxon>Saliceae</taxon>
        <taxon>Populus</taxon>
    </lineage>
</organism>
<gene>
    <name evidence="1" type="ORF">NC653_011748</name>
</gene>
<reference evidence="1 2" key="1">
    <citation type="journal article" date="2023" name="Mol. Ecol. Resour.">
        <title>Chromosome-level genome assembly of a triploid poplar Populus alba 'Berolinensis'.</title>
        <authorList>
            <person name="Chen S."/>
            <person name="Yu Y."/>
            <person name="Wang X."/>
            <person name="Wang S."/>
            <person name="Zhang T."/>
            <person name="Zhou Y."/>
            <person name="He R."/>
            <person name="Meng N."/>
            <person name="Wang Y."/>
            <person name="Liu W."/>
            <person name="Liu Z."/>
            <person name="Liu J."/>
            <person name="Guo Q."/>
            <person name="Huang H."/>
            <person name="Sederoff R.R."/>
            <person name="Wang G."/>
            <person name="Qu G."/>
            <person name="Chen S."/>
        </authorList>
    </citation>
    <scope>NUCLEOTIDE SEQUENCE [LARGE SCALE GENOMIC DNA]</scope>
    <source>
        <strain evidence="1">SC-2020</strain>
    </source>
</reference>
<dbReference type="Proteomes" id="UP001164929">
    <property type="component" value="Chromosome 4"/>
</dbReference>
<protein>
    <submittedName>
        <fullName evidence="1">Uncharacterized protein</fullName>
    </submittedName>
</protein>
<dbReference type="EMBL" id="JAQIZT010000004">
    <property type="protein sequence ID" value="KAJ7001418.1"/>
    <property type="molecule type" value="Genomic_DNA"/>
</dbReference>
<evidence type="ECO:0000313" key="2">
    <source>
        <dbReference type="Proteomes" id="UP001164929"/>
    </source>
</evidence>
<dbReference type="PANTHER" id="PTHR31431:SF1">
    <property type="entry name" value="NUCLEOPORIN NUP188"/>
    <property type="match status" value="1"/>
</dbReference>
<dbReference type="PANTHER" id="PTHR31431">
    <property type="entry name" value="NUCLEOPORIN NUP188 HOMOLOG"/>
    <property type="match status" value="1"/>
</dbReference>
<keyword evidence="2" id="KW-1185">Reference proteome</keyword>
<evidence type="ECO:0000313" key="1">
    <source>
        <dbReference type="EMBL" id="KAJ7001418.1"/>
    </source>
</evidence>
<proteinExistence type="predicted"/>
<sequence>MSIPKTIDSSLRSDSFTAILTDLENASLSSDLPPHLAKKLKENHAWFVETLSLYEKPNAGSRVALNLEKIKAVAAARVLSMLFITAYYIEPNSSGNVCFGLDDKQIADIRHSVKSTLVKQLDQNGDLFVATVNLLTAATHYQVLASNC</sequence>
<dbReference type="GO" id="GO:0006405">
    <property type="term" value="P:RNA export from nucleus"/>
    <property type="evidence" value="ECO:0007669"/>
    <property type="project" value="TreeGrafter"/>
</dbReference>
<dbReference type="GO" id="GO:0044611">
    <property type="term" value="C:nuclear pore inner ring"/>
    <property type="evidence" value="ECO:0007669"/>
    <property type="project" value="TreeGrafter"/>
</dbReference>